<gene>
    <name evidence="2" type="ORF">GCM10010470_37110</name>
</gene>
<proteinExistence type="predicted"/>
<feature type="transmembrane region" description="Helical" evidence="1">
    <location>
        <begin position="6"/>
        <end position="32"/>
    </location>
</feature>
<comment type="caution">
    <text evidence="2">The sequence shown here is derived from an EMBL/GenBank/DDBJ whole genome shotgun (WGS) entry which is preliminary data.</text>
</comment>
<sequence length="74" mass="7861">MTGVVSAIGLMGLAVLVGALTVAAAAGLLLWLRGHRAHQQPPVPTVAETAAQLRVRKTREADRDPETTQVIRPR</sequence>
<evidence type="ECO:0000313" key="2">
    <source>
        <dbReference type="EMBL" id="GAA2798520.1"/>
    </source>
</evidence>
<keyword evidence="1" id="KW-0472">Membrane</keyword>
<dbReference type="EMBL" id="BAAAUX010000015">
    <property type="protein sequence ID" value="GAA2798520.1"/>
    <property type="molecule type" value="Genomic_DNA"/>
</dbReference>
<evidence type="ECO:0008006" key="4">
    <source>
        <dbReference type="Google" id="ProtNLM"/>
    </source>
</evidence>
<protein>
    <recommendedName>
        <fullName evidence="4">Histidine kinase</fullName>
    </recommendedName>
</protein>
<dbReference type="RefSeq" id="WP_344681377.1">
    <property type="nucleotide sequence ID" value="NZ_BAAAUX010000015.1"/>
</dbReference>
<evidence type="ECO:0000256" key="1">
    <source>
        <dbReference type="SAM" id="Phobius"/>
    </source>
</evidence>
<keyword evidence="3" id="KW-1185">Reference proteome</keyword>
<reference evidence="2 3" key="1">
    <citation type="journal article" date="2019" name="Int. J. Syst. Evol. Microbiol.">
        <title>The Global Catalogue of Microorganisms (GCM) 10K type strain sequencing project: providing services to taxonomists for standard genome sequencing and annotation.</title>
        <authorList>
            <consortium name="The Broad Institute Genomics Platform"/>
            <consortium name="The Broad Institute Genome Sequencing Center for Infectious Disease"/>
            <person name="Wu L."/>
            <person name="Ma J."/>
        </authorList>
    </citation>
    <scope>NUCLEOTIDE SEQUENCE [LARGE SCALE GENOMIC DNA]</scope>
    <source>
        <strain evidence="2 3">JCM 9383</strain>
    </source>
</reference>
<organism evidence="2 3">
    <name type="scientific">Saccharopolyspora taberi</name>
    <dbReference type="NCBI Taxonomy" id="60895"/>
    <lineage>
        <taxon>Bacteria</taxon>
        <taxon>Bacillati</taxon>
        <taxon>Actinomycetota</taxon>
        <taxon>Actinomycetes</taxon>
        <taxon>Pseudonocardiales</taxon>
        <taxon>Pseudonocardiaceae</taxon>
        <taxon>Saccharopolyspora</taxon>
    </lineage>
</organism>
<name>A0ABN3VFQ8_9PSEU</name>
<keyword evidence="1" id="KW-0812">Transmembrane</keyword>
<evidence type="ECO:0000313" key="3">
    <source>
        <dbReference type="Proteomes" id="UP001500979"/>
    </source>
</evidence>
<keyword evidence="1" id="KW-1133">Transmembrane helix</keyword>
<dbReference type="Proteomes" id="UP001500979">
    <property type="component" value="Unassembled WGS sequence"/>
</dbReference>
<accession>A0ABN3VFQ8</accession>